<name>K7A4Y9_9ALTE</name>
<organism evidence="2 3">
    <name type="scientific">Paraglaciecola psychrophila 170</name>
    <dbReference type="NCBI Taxonomy" id="1129794"/>
    <lineage>
        <taxon>Bacteria</taxon>
        <taxon>Pseudomonadati</taxon>
        <taxon>Pseudomonadota</taxon>
        <taxon>Gammaproteobacteria</taxon>
        <taxon>Alteromonadales</taxon>
        <taxon>Alteromonadaceae</taxon>
        <taxon>Paraglaciecola</taxon>
    </lineage>
</organism>
<dbReference type="HOGENOM" id="CLU_025996_0_0_6"/>
<dbReference type="Gene3D" id="3.90.550.10">
    <property type="entry name" value="Spore Coat Polysaccharide Biosynthesis Protein SpsA, Chain A"/>
    <property type="match status" value="1"/>
</dbReference>
<dbReference type="SUPFAM" id="SSF53448">
    <property type="entry name" value="Nucleotide-diphospho-sugar transferases"/>
    <property type="match status" value="1"/>
</dbReference>
<dbReference type="Pfam" id="PF00535">
    <property type="entry name" value="Glycos_transf_2"/>
    <property type="match status" value="1"/>
</dbReference>
<sequence length="336" mass="38104">MNKSPLPLVSVVIPMFNVGQYIEQCIQSVLAQTFKNFEVICVDDGCTDDTLHKLARFPDPRIKLIQQSNRGLSGARNTGILASRGMYVALLDADDFWAKEKLALHINHLNTRSDVGVSYCPSLFVNEHGNSMGIGQNPKLKHITTKDVFCRNPVGNGSAPVIRKRLLKEVAFVSDKTGRKCIFDEDLRQSEDIELWLRIALLGNWKFEGIKTPLTFYRVNDGGLSSNLIKQYASWCLAMQKNQAGYECFFKRYFALARAYQLRYLARRAIRSGDAWQAIKLVHKALLTQPKIVIEEPARTLATYGCALVSLLPHCLYRMLENTAMRILQVRRTHSH</sequence>
<keyword evidence="3" id="KW-1185">Reference proteome</keyword>
<dbReference type="PANTHER" id="PTHR43685">
    <property type="entry name" value="GLYCOSYLTRANSFERASE"/>
    <property type="match status" value="1"/>
</dbReference>
<dbReference type="eggNOG" id="COG1215">
    <property type="taxonomic scope" value="Bacteria"/>
</dbReference>
<dbReference type="EMBL" id="CP003837">
    <property type="protein sequence ID" value="AGH45658.1"/>
    <property type="molecule type" value="Genomic_DNA"/>
</dbReference>
<dbReference type="KEGG" id="gps:C427_3550"/>
<evidence type="ECO:0000313" key="2">
    <source>
        <dbReference type="EMBL" id="AGH45658.1"/>
    </source>
</evidence>
<dbReference type="GO" id="GO:0016740">
    <property type="term" value="F:transferase activity"/>
    <property type="evidence" value="ECO:0007669"/>
    <property type="project" value="UniProtKB-KW"/>
</dbReference>
<proteinExistence type="predicted"/>
<dbReference type="Proteomes" id="UP000011864">
    <property type="component" value="Chromosome"/>
</dbReference>
<dbReference type="InterPro" id="IPR050834">
    <property type="entry name" value="Glycosyltransf_2"/>
</dbReference>
<dbReference type="PANTHER" id="PTHR43685:SF11">
    <property type="entry name" value="GLYCOSYLTRANSFERASE TAGX-RELATED"/>
    <property type="match status" value="1"/>
</dbReference>
<protein>
    <submittedName>
        <fullName evidence="2">Glycosyl transferase</fullName>
    </submittedName>
</protein>
<feature type="domain" description="Glycosyltransferase 2-like" evidence="1">
    <location>
        <begin position="10"/>
        <end position="169"/>
    </location>
</feature>
<dbReference type="InterPro" id="IPR001173">
    <property type="entry name" value="Glyco_trans_2-like"/>
</dbReference>
<dbReference type="InterPro" id="IPR029044">
    <property type="entry name" value="Nucleotide-diphossugar_trans"/>
</dbReference>
<dbReference type="RefSeq" id="WP_007637657.1">
    <property type="nucleotide sequence ID" value="NC_020514.1"/>
</dbReference>
<dbReference type="AlphaFoldDB" id="K7A4Y9"/>
<keyword evidence="2" id="KW-0808">Transferase</keyword>
<accession>K7A4Y9</accession>
<evidence type="ECO:0000313" key="3">
    <source>
        <dbReference type="Proteomes" id="UP000011864"/>
    </source>
</evidence>
<dbReference type="OrthoDB" id="9802649at2"/>
<dbReference type="PATRIC" id="fig|1129794.4.peg.3532"/>
<reference evidence="2 3" key="1">
    <citation type="journal article" date="2013" name="Genome Announc.">
        <title>Complete Genome Sequence of Glaciecola psychrophila Strain 170T.</title>
        <authorList>
            <person name="Yin J."/>
            <person name="Chen J."/>
            <person name="Liu G."/>
            <person name="Yu Y."/>
            <person name="Song L."/>
            <person name="Wang X."/>
            <person name="Qu X."/>
        </authorList>
    </citation>
    <scope>NUCLEOTIDE SEQUENCE [LARGE SCALE GENOMIC DNA]</scope>
    <source>
        <strain evidence="2 3">170</strain>
    </source>
</reference>
<evidence type="ECO:0000259" key="1">
    <source>
        <dbReference type="Pfam" id="PF00535"/>
    </source>
</evidence>
<dbReference type="CDD" id="cd00761">
    <property type="entry name" value="Glyco_tranf_GTA_type"/>
    <property type="match status" value="1"/>
</dbReference>
<gene>
    <name evidence="2" type="ORF">C427_3550</name>
</gene>
<dbReference type="STRING" id="1129794.C427_3550"/>